<dbReference type="NCBIfam" id="TIGR00566">
    <property type="entry name" value="trpG_papA"/>
    <property type="match status" value="1"/>
</dbReference>
<dbReference type="PANTHER" id="PTHR11236:SF18">
    <property type="entry name" value="AMINODEOXYCHORISMATE SYNTHASE"/>
    <property type="match status" value="1"/>
</dbReference>
<dbReference type="GO" id="GO:0008153">
    <property type="term" value="P:4-aminobenzoate biosynthetic process"/>
    <property type="evidence" value="ECO:0007669"/>
    <property type="project" value="TreeGrafter"/>
</dbReference>
<evidence type="ECO:0000256" key="2">
    <source>
        <dbReference type="ARBA" id="ARBA00005009"/>
    </source>
</evidence>
<dbReference type="InterPro" id="IPR006805">
    <property type="entry name" value="Anth_synth_I_N"/>
</dbReference>
<dbReference type="Gene3D" id="3.60.120.10">
    <property type="entry name" value="Anthranilate synthase"/>
    <property type="match status" value="1"/>
</dbReference>
<feature type="domain" description="Chorismate-utilising enzyme C-terminal" evidence="14">
    <location>
        <begin position="556"/>
        <end position="844"/>
    </location>
</feature>
<dbReference type="UniPathway" id="UPA00077">
    <property type="reaction ID" value="UER00149"/>
</dbReference>
<dbReference type="OrthoDB" id="64220at2759"/>
<evidence type="ECO:0000259" key="14">
    <source>
        <dbReference type="Pfam" id="PF00425"/>
    </source>
</evidence>
<dbReference type="InterPro" id="IPR029062">
    <property type="entry name" value="Class_I_gatase-like"/>
</dbReference>
<dbReference type="InterPro" id="IPR006221">
    <property type="entry name" value="TrpG/PapA_dom"/>
</dbReference>
<organism evidence="16 17">
    <name type="scientific">Glomus cerebriforme</name>
    <dbReference type="NCBI Taxonomy" id="658196"/>
    <lineage>
        <taxon>Eukaryota</taxon>
        <taxon>Fungi</taxon>
        <taxon>Fungi incertae sedis</taxon>
        <taxon>Mucoromycota</taxon>
        <taxon>Glomeromycotina</taxon>
        <taxon>Glomeromycetes</taxon>
        <taxon>Glomerales</taxon>
        <taxon>Glomeraceae</taxon>
        <taxon>Glomus</taxon>
    </lineage>
</organism>
<evidence type="ECO:0000256" key="6">
    <source>
        <dbReference type="ARBA" id="ARBA00020654"/>
    </source>
</evidence>
<dbReference type="PRINTS" id="PR00096">
    <property type="entry name" value="GATASE"/>
</dbReference>
<comment type="catalytic activity">
    <reaction evidence="1">
        <text>chorismate + L-glutamine = 4-amino-4-deoxychorismate + L-glutamate</text>
        <dbReference type="Rhea" id="RHEA:11672"/>
        <dbReference type="ChEBI" id="CHEBI:29748"/>
        <dbReference type="ChEBI" id="CHEBI:29985"/>
        <dbReference type="ChEBI" id="CHEBI:58359"/>
        <dbReference type="ChEBI" id="CHEBI:58406"/>
        <dbReference type="EC" id="2.6.1.85"/>
    </reaction>
</comment>
<comment type="pathway">
    <text evidence="2">Cofactor biosynthesis; tetrahydrofolate biosynthesis; 4-aminobenzoate from chorismate: step 1/2.</text>
</comment>
<gene>
    <name evidence="16" type="ORF">C1645_78910</name>
</gene>
<dbReference type="GO" id="GO:0046656">
    <property type="term" value="P:folic acid biosynthetic process"/>
    <property type="evidence" value="ECO:0007669"/>
    <property type="project" value="UniProtKB-KW"/>
</dbReference>
<dbReference type="Proteomes" id="UP000265703">
    <property type="component" value="Unassembled WGS sequence"/>
</dbReference>
<evidence type="ECO:0000256" key="9">
    <source>
        <dbReference type="ARBA" id="ARBA00022962"/>
    </source>
</evidence>
<evidence type="ECO:0000256" key="8">
    <source>
        <dbReference type="ARBA" id="ARBA00022909"/>
    </source>
</evidence>
<dbReference type="InterPro" id="IPR017926">
    <property type="entry name" value="GATASE"/>
</dbReference>
<comment type="caution">
    <text evidence="16">The sequence shown here is derived from an EMBL/GenBank/DDBJ whole genome shotgun (WGS) entry which is preliminary data.</text>
</comment>
<evidence type="ECO:0000313" key="16">
    <source>
        <dbReference type="EMBL" id="RIA92295.1"/>
    </source>
</evidence>
<dbReference type="PROSITE" id="PS51273">
    <property type="entry name" value="GATASE_TYPE_1"/>
    <property type="match status" value="1"/>
</dbReference>
<dbReference type="AlphaFoldDB" id="A0A397T7G7"/>
<dbReference type="InterPro" id="IPR005801">
    <property type="entry name" value="ADC_synthase"/>
</dbReference>
<name>A0A397T7G7_9GLOM</name>
<dbReference type="SUPFAM" id="SSF52317">
    <property type="entry name" value="Class I glutamine amidotransferase-like"/>
    <property type="match status" value="1"/>
</dbReference>
<dbReference type="Gene3D" id="3.40.50.880">
    <property type="match status" value="1"/>
</dbReference>
<dbReference type="SUPFAM" id="SSF56322">
    <property type="entry name" value="ADC synthase"/>
    <property type="match status" value="1"/>
</dbReference>
<evidence type="ECO:0000256" key="12">
    <source>
        <dbReference type="ARBA" id="ARBA00082672"/>
    </source>
</evidence>
<proteinExistence type="inferred from homology"/>
<reference evidence="16 17" key="1">
    <citation type="submission" date="2018-06" db="EMBL/GenBank/DDBJ databases">
        <title>Comparative genomics reveals the genomic features of Rhizophagus irregularis, R. cerebriforme, R. diaphanum and Gigaspora rosea, and their symbiotic lifestyle signature.</title>
        <authorList>
            <person name="Morin E."/>
            <person name="San Clemente H."/>
            <person name="Chen E.C.H."/>
            <person name="De La Providencia I."/>
            <person name="Hainaut M."/>
            <person name="Kuo A."/>
            <person name="Kohler A."/>
            <person name="Murat C."/>
            <person name="Tang N."/>
            <person name="Roy S."/>
            <person name="Loubradou J."/>
            <person name="Henrissat B."/>
            <person name="Grigoriev I.V."/>
            <person name="Corradi N."/>
            <person name="Roux C."/>
            <person name="Martin F.M."/>
        </authorList>
    </citation>
    <scope>NUCLEOTIDE SEQUENCE [LARGE SCALE GENOMIC DNA]</scope>
    <source>
        <strain evidence="16 17">DAOM 227022</strain>
    </source>
</reference>
<evidence type="ECO:0000313" key="17">
    <source>
        <dbReference type="Proteomes" id="UP000265703"/>
    </source>
</evidence>
<dbReference type="GO" id="GO:0005737">
    <property type="term" value="C:cytoplasm"/>
    <property type="evidence" value="ECO:0007669"/>
    <property type="project" value="TreeGrafter"/>
</dbReference>
<evidence type="ECO:0000256" key="5">
    <source>
        <dbReference type="ARBA" id="ARBA00013139"/>
    </source>
</evidence>
<evidence type="ECO:0000256" key="11">
    <source>
        <dbReference type="ARBA" id="ARBA00031904"/>
    </source>
</evidence>
<dbReference type="PANTHER" id="PTHR11236">
    <property type="entry name" value="AMINOBENZOATE/ANTHRANILATE SYNTHASE"/>
    <property type="match status" value="1"/>
</dbReference>
<dbReference type="InterPro" id="IPR019999">
    <property type="entry name" value="Anth_synth_I-like"/>
</dbReference>
<dbReference type="Pfam" id="PF00117">
    <property type="entry name" value="GATase"/>
    <property type="match status" value="1"/>
</dbReference>
<keyword evidence="9" id="KW-0315">Glutamine amidotransferase</keyword>
<dbReference type="GO" id="GO:0046654">
    <property type="term" value="P:tetrahydrofolate biosynthetic process"/>
    <property type="evidence" value="ECO:0007669"/>
    <property type="project" value="UniProtKB-UniPathway"/>
</dbReference>
<dbReference type="Pfam" id="PF00425">
    <property type="entry name" value="Chorismate_bind"/>
    <property type="match status" value="1"/>
</dbReference>
<evidence type="ECO:0000256" key="4">
    <source>
        <dbReference type="ARBA" id="ARBA00011743"/>
    </source>
</evidence>
<evidence type="ECO:0000256" key="10">
    <source>
        <dbReference type="ARBA" id="ARBA00031329"/>
    </source>
</evidence>
<comment type="subunit">
    <text evidence="4">Tetramer of two components I and two components II.</text>
</comment>
<evidence type="ECO:0000256" key="3">
    <source>
        <dbReference type="ARBA" id="ARBA00005970"/>
    </source>
</evidence>
<accession>A0A397T7G7</accession>
<dbReference type="InterPro" id="IPR015890">
    <property type="entry name" value="Chorismate_C"/>
</dbReference>
<dbReference type="EMBL" id="QKYT01000130">
    <property type="protein sequence ID" value="RIA92295.1"/>
    <property type="molecule type" value="Genomic_DNA"/>
</dbReference>
<dbReference type="Pfam" id="PF04715">
    <property type="entry name" value="Anth_synt_I_N"/>
    <property type="match status" value="1"/>
</dbReference>
<evidence type="ECO:0000256" key="7">
    <source>
        <dbReference type="ARBA" id="ARBA00022679"/>
    </source>
</evidence>
<dbReference type="PRINTS" id="PR00097">
    <property type="entry name" value="ANTSNTHASEII"/>
</dbReference>
<dbReference type="GO" id="GO:0000162">
    <property type="term" value="P:L-tryptophan biosynthetic process"/>
    <property type="evidence" value="ECO:0007669"/>
    <property type="project" value="TreeGrafter"/>
</dbReference>
<evidence type="ECO:0000259" key="13">
    <source>
        <dbReference type="Pfam" id="PF00117"/>
    </source>
</evidence>
<keyword evidence="8" id="KW-0289">Folate biosynthesis</keyword>
<evidence type="ECO:0000259" key="15">
    <source>
        <dbReference type="Pfam" id="PF04715"/>
    </source>
</evidence>
<dbReference type="FunFam" id="3.40.50.880:FF:000003">
    <property type="entry name" value="Anthranilate synthase component II"/>
    <property type="match status" value="1"/>
</dbReference>
<dbReference type="GO" id="GO:0046820">
    <property type="term" value="F:4-amino-4-deoxychorismate synthase activity"/>
    <property type="evidence" value="ECO:0007669"/>
    <property type="project" value="UniProtKB-EC"/>
</dbReference>
<dbReference type="CDD" id="cd01743">
    <property type="entry name" value="GATase1_Anthranilate_Synthase"/>
    <property type="match status" value="1"/>
</dbReference>
<dbReference type="STRING" id="658196.A0A397T7G7"/>
<evidence type="ECO:0000256" key="1">
    <source>
        <dbReference type="ARBA" id="ARBA00001000"/>
    </source>
</evidence>
<keyword evidence="17" id="KW-1185">Reference proteome</keyword>
<feature type="domain" description="Anthranilate synthase component I N-terminal" evidence="15">
    <location>
        <begin position="316"/>
        <end position="474"/>
    </location>
</feature>
<keyword evidence="7" id="KW-0808">Transferase</keyword>
<dbReference type="PRINTS" id="PR00099">
    <property type="entry name" value="CPSGATASE"/>
</dbReference>
<comment type="similarity">
    <text evidence="3">In the C-terminal section; belongs to the anthranilate synthase component I family.</text>
</comment>
<sequence>MSFKEGLTNLNDQGVQLSLNTLLEFENRDISSLRTLIIDNYDSYTFNLLQLWDSEKSIENVVVIRNNQFSWNDFKENIFPHFDNIIISPGPGSPETPSDFGLCTKILEELNDIPILGVCLGHQGIGVAFGGQITNAKKIMHGRLSPVYHEGTFDSMSLYYGIPSPFWVVRYHSLIVENKNLPSELMVSAWCSEDDSTATSPLKESSTIMGLNHISKPIYGVQFHPESICTENGYQLLKNFLMISRIFSEKRGVTFPRAKLPLHILSHSVLSKNLHIFKPLTSKNSTKYCLVLKKLEKELWFDPSLVFQHIVAADKSTVGTWWLDSARQPDRVNRFSFMGSTPALSNSFSTFYSTLSKKLLIKCSNGSVINKKIADNQTFWDWMSETMKHFNQRMESLRILHDDGTLQDVKEKIPFDFRLGMVGYFGYEMKRESLPNYTIPTDQQCSQSSNNPDSAFIFTTQAIIFDHLERQMWLAGLVRPEDKNHMKVDYVDNELGMHPGLSYADYLLWTMSIEKKLRSFDNFISSSKQTSLKKNNQNEKVSSSVQAPFTPDIKSDAYIRAIEKARSYIYEGQSYELCLTTQFRTNLPQKLDDNWVELYQCIRSFNPAPFSALLYFPTEGVCVMSSSPEKFLQINNEGVMEMKPIKGTVARAKGCFCLNLEECDKGTLCEARRKKEDMKRMSLLEGDIKERSENLMIVDLIRNDLTQICQPSTVQVPYLMKVESYETVHQLVTTVRGQLREGLDCVKAIRKCFPPGSMTGAPKLRSVQLLDELEQNKPRGVYSGCLGYISLQDGNGQKKGTSQFSVVIRTAIICVETGEITVGAGGAIVYLSNAESEWDEVELKSQSIIPSVLEYMNKIVD</sequence>
<protein>
    <recommendedName>
        <fullName evidence="6">Anthranilate synthase component 2</fullName>
        <ecNumber evidence="5">2.6.1.85</ecNumber>
    </recommendedName>
    <alternativeName>
        <fullName evidence="12">Anthranilate synthase, glutamine amidotransferase component</fullName>
    </alternativeName>
    <alternativeName>
        <fullName evidence="10">Para-aminobenzoate synthase</fullName>
    </alternativeName>
    <alternativeName>
        <fullName evidence="11">p-aminobenzoic acid synthase</fullName>
    </alternativeName>
</protein>
<feature type="domain" description="Glutamine amidotransferase" evidence="13">
    <location>
        <begin position="36"/>
        <end position="242"/>
    </location>
</feature>
<dbReference type="EC" id="2.6.1.85" evidence="5"/>